<feature type="coiled-coil region" evidence="8">
    <location>
        <begin position="216"/>
        <end position="247"/>
    </location>
</feature>
<keyword evidence="3 9" id="KW-0812">Transmembrane</keyword>
<evidence type="ECO:0000256" key="2">
    <source>
        <dbReference type="ARBA" id="ARBA00008444"/>
    </source>
</evidence>
<evidence type="ECO:0000256" key="4">
    <source>
        <dbReference type="ARBA" id="ARBA00022989"/>
    </source>
</evidence>
<evidence type="ECO:0000256" key="1">
    <source>
        <dbReference type="ARBA" id="ARBA00004141"/>
    </source>
</evidence>
<evidence type="ECO:0000256" key="8">
    <source>
        <dbReference type="SAM" id="Coils"/>
    </source>
</evidence>
<reference evidence="11" key="1">
    <citation type="submission" date="2025-08" db="UniProtKB">
        <authorList>
            <consortium name="RefSeq"/>
        </authorList>
    </citation>
    <scope>IDENTIFICATION</scope>
</reference>
<dbReference type="PANTHER" id="PTHR13002:SF1">
    <property type="entry name" value="COMPLEX I ASSEMBLY FACTOR TIMMDC1, MITOCHONDRIAL"/>
    <property type="match status" value="1"/>
</dbReference>
<accession>A0AAJ7L7T8</accession>
<comment type="subcellular location">
    <subcellularLocation>
        <location evidence="1">Membrane</location>
        <topology evidence="1">Multi-pass membrane protein</topology>
    </subcellularLocation>
</comment>
<comment type="similarity">
    <text evidence="2">Belongs to the Tim17/Tim22/Tim23 family.</text>
</comment>
<dbReference type="PANTHER" id="PTHR13002">
    <property type="entry name" value="C3ORF1 PROTEIN-RELATED"/>
    <property type="match status" value="1"/>
</dbReference>
<keyword evidence="10" id="KW-1185">Reference proteome</keyword>
<feature type="transmembrane region" description="Helical" evidence="9">
    <location>
        <begin position="58"/>
        <end position="80"/>
    </location>
</feature>
<keyword evidence="5 9" id="KW-0472">Membrane</keyword>
<organism evidence="10 11">
    <name type="scientific">Galendromus occidentalis</name>
    <name type="common">western predatory mite</name>
    <dbReference type="NCBI Taxonomy" id="34638"/>
    <lineage>
        <taxon>Eukaryota</taxon>
        <taxon>Metazoa</taxon>
        <taxon>Ecdysozoa</taxon>
        <taxon>Arthropoda</taxon>
        <taxon>Chelicerata</taxon>
        <taxon>Arachnida</taxon>
        <taxon>Acari</taxon>
        <taxon>Parasitiformes</taxon>
        <taxon>Mesostigmata</taxon>
        <taxon>Gamasina</taxon>
        <taxon>Phytoseioidea</taxon>
        <taxon>Phytoseiidae</taxon>
        <taxon>Typhlodrominae</taxon>
        <taxon>Galendromus</taxon>
    </lineage>
</organism>
<dbReference type="AlphaFoldDB" id="A0AAJ7L7T8"/>
<evidence type="ECO:0000256" key="9">
    <source>
        <dbReference type="SAM" id="Phobius"/>
    </source>
</evidence>
<proteinExistence type="inferred from homology"/>
<evidence type="ECO:0000256" key="6">
    <source>
        <dbReference type="ARBA" id="ARBA00040778"/>
    </source>
</evidence>
<sequence>MSELGPLRGSRDKSFPTELDRQAAIEAFRNRPETETGWDRVREMYSFKNRDISPEMRIVSSATQLSAIMGFMAGAIGAWVPAKDEFMRLNMETKFLSQFYFNRALSRHQMRTCSKQGLRAGARLGFFTGLYCLVTTTFAMYNNRLSMREYAAAGVVTGSLWQSKVGLGGVVVGGALGGFLSLLAGAATVRVLDSYGEDFASMRYQIHLDQLAVWEAEEHARNEKNVEALLKEARAELEEEKRAMGRKTA</sequence>
<name>A0AAJ7L7T8_9ACAR</name>
<dbReference type="GeneID" id="100900748"/>
<dbReference type="KEGG" id="goe:100900748"/>
<evidence type="ECO:0000313" key="10">
    <source>
        <dbReference type="Proteomes" id="UP000694867"/>
    </source>
</evidence>
<evidence type="ECO:0000256" key="7">
    <source>
        <dbReference type="ARBA" id="ARBA00041344"/>
    </source>
</evidence>
<protein>
    <recommendedName>
        <fullName evidence="6">Complex I assembly factor TIMMDC1, mitochondrial</fullName>
    </recommendedName>
    <alternativeName>
        <fullName evidence="7">Translocase of inner mitochondrial membrane domain-containing protein 1</fullName>
    </alternativeName>
</protein>
<dbReference type="CTD" id="41720"/>
<gene>
    <name evidence="11" type="primary">LOC100900748</name>
</gene>
<dbReference type="GO" id="GO:0005739">
    <property type="term" value="C:mitochondrion"/>
    <property type="evidence" value="ECO:0007669"/>
    <property type="project" value="TreeGrafter"/>
</dbReference>
<keyword evidence="4 9" id="KW-1133">Transmembrane helix</keyword>
<dbReference type="RefSeq" id="XP_018496479.1">
    <property type="nucleotide sequence ID" value="XM_018640963.1"/>
</dbReference>
<feature type="transmembrane region" description="Helical" evidence="9">
    <location>
        <begin position="167"/>
        <end position="192"/>
    </location>
</feature>
<evidence type="ECO:0000313" key="11">
    <source>
        <dbReference type="RefSeq" id="XP_018496479.1"/>
    </source>
</evidence>
<evidence type="ECO:0000256" key="5">
    <source>
        <dbReference type="ARBA" id="ARBA00023136"/>
    </source>
</evidence>
<dbReference type="Proteomes" id="UP000694867">
    <property type="component" value="Unplaced"/>
</dbReference>
<evidence type="ECO:0000256" key="3">
    <source>
        <dbReference type="ARBA" id="ARBA00022692"/>
    </source>
</evidence>
<keyword evidence="8" id="KW-0175">Coiled coil</keyword>
<feature type="transmembrane region" description="Helical" evidence="9">
    <location>
        <begin position="120"/>
        <end position="141"/>
    </location>
</feature>
<dbReference type="InterPro" id="IPR055299">
    <property type="entry name" value="TIMMDC1"/>
</dbReference>
<dbReference type="GO" id="GO:0032981">
    <property type="term" value="P:mitochondrial respiratory chain complex I assembly"/>
    <property type="evidence" value="ECO:0007669"/>
    <property type="project" value="InterPro"/>
</dbReference>
<dbReference type="GO" id="GO:0016020">
    <property type="term" value="C:membrane"/>
    <property type="evidence" value="ECO:0007669"/>
    <property type="project" value="UniProtKB-SubCell"/>
</dbReference>